<dbReference type="InterPro" id="IPR022584">
    <property type="entry name" value="DUF2937"/>
</dbReference>
<organism evidence="2 3">
    <name type="scientific">Catenovulum maritimum</name>
    <dbReference type="NCBI Taxonomy" id="1513271"/>
    <lineage>
        <taxon>Bacteria</taxon>
        <taxon>Pseudomonadati</taxon>
        <taxon>Pseudomonadota</taxon>
        <taxon>Gammaproteobacteria</taxon>
        <taxon>Alteromonadales</taxon>
        <taxon>Alteromonadaceae</taxon>
        <taxon>Catenovulum</taxon>
    </lineage>
</organism>
<sequence length="172" mass="19360">MLRNYLRLIIFSCCLLSAIQIPGFIQQYSLISKARLAEAQLNLAGFQQTADKFFGGSLEKLIVYYQQSDDQVMQADGVNIDSIYQRVELLKAETEILTQAEYQIAWHLLQNPNPEVMQQAKQEYTYIVPLNTNAIVWGALVATMGCLLFDLVLSFALLMLAKLFSAAGVKQN</sequence>
<evidence type="ECO:0000313" key="3">
    <source>
        <dbReference type="Proteomes" id="UP000037600"/>
    </source>
</evidence>
<evidence type="ECO:0000256" key="1">
    <source>
        <dbReference type="SAM" id="Phobius"/>
    </source>
</evidence>
<keyword evidence="1" id="KW-1133">Transmembrane helix</keyword>
<dbReference type="RefSeq" id="WP_048690820.1">
    <property type="nucleotide sequence ID" value="NZ_KQ130485.1"/>
</dbReference>
<comment type="caution">
    <text evidence="2">The sequence shown here is derived from an EMBL/GenBank/DDBJ whole genome shotgun (WGS) entry which is preliminary data.</text>
</comment>
<gene>
    <name evidence="2" type="ORF">XM47_06255</name>
</gene>
<dbReference type="STRING" id="1513271.XM47_06255"/>
<evidence type="ECO:0008006" key="4">
    <source>
        <dbReference type="Google" id="ProtNLM"/>
    </source>
</evidence>
<dbReference type="AlphaFoldDB" id="A0A0J8JN69"/>
<dbReference type="OrthoDB" id="7021410at2"/>
<reference evidence="2 3" key="1">
    <citation type="submission" date="2015-04" db="EMBL/GenBank/DDBJ databases">
        <title>Draft Genome Sequence of the Novel Agar-Digesting Marine Bacterium Q1.</title>
        <authorList>
            <person name="Li Y."/>
            <person name="Li D."/>
            <person name="Chen G."/>
            <person name="Du Z."/>
        </authorList>
    </citation>
    <scope>NUCLEOTIDE SEQUENCE [LARGE SCALE GENOMIC DNA]</scope>
    <source>
        <strain evidence="2 3">Q1</strain>
    </source>
</reference>
<dbReference type="Pfam" id="PF11157">
    <property type="entry name" value="DUF2937"/>
    <property type="match status" value="1"/>
</dbReference>
<evidence type="ECO:0000313" key="2">
    <source>
        <dbReference type="EMBL" id="KMT66046.1"/>
    </source>
</evidence>
<dbReference type="EMBL" id="LAZL01000007">
    <property type="protein sequence ID" value="KMT66046.1"/>
    <property type="molecule type" value="Genomic_DNA"/>
</dbReference>
<keyword evidence="1" id="KW-0472">Membrane</keyword>
<keyword evidence="3" id="KW-1185">Reference proteome</keyword>
<proteinExistence type="predicted"/>
<name>A0A0J8JN69_9ALTE</name>
<keyword evidence="1" id="KW-0812">Transmembrane</keyword>
<dbReference type="Proteomes" id="UP000037600">
    <property type="component" value="Unassembled WGS sequence"/>
</dbReference>
<protein>
    <recommendedName>
        <fullName evidence="4">DUF2937 domain-containing protein</fullName>
    </recommendedName>
</protein>
<feature type="transmembrane region" description="Helical" evidence="1">
    <location>
        <begin position="135"/>
        <end position="161"/>
    </location>
</feature>
<accession>A0A0J8JN69</accession>